<dbReference type="GO" id="GO:0002098">
    <property type="term" value="P:tRNA wobble uridine modification"/>
    <property type="evidence" value="ECO:0007669"/>
    <property type="project" value="InterPro"/>
</dbReference>
<keyword evidence="4" id="KW-1185">Reference proteome</keyword>
<dbReference type="Gene3D" id="3.40.50.300">
    <property type="entry name" value="P-loop containing nucleotide triphosphate hydrolases"/>
    <property type="match status" value="1"/>
</dbReference>
<dbReference type="CDD" id="cd19495">
    <property type="entry name" value="Elp6"/>
    <property type="match status" value="1"/>
</dbReference>
<dbReference type="STRING" id="930990.A0A067N766"/>
<dbReference type="PANTHER" id="PTHR16184:SF6">
    <property type="entry name" value="ELONGATOR COMPLEX PROTEIN 6"/>
    <property type="match status" value="1"/>
</dbReference>
<dbReference type="UniPathway" id="UPA00988"/>
<sequence>MAPSSLIPSLTFRARAESHQTYIPPPGHALVITDQLNSPAEFLLHRALAAHVKDIDKSRVVIVSVSRSFAHWKAIASKANLNLAQLSTSGRLTFIDAGPQLALYTLDSSPSDSPENLTPKSSLRPLFGQISSALTHPSPDSTSGEPTHGAQVMLIIDDISTLEWIGYPSTEIIRFYRAAHASCRKNAASLIALCHDHLPGQPSPLLRGLLARSHAHIEISSLESGRSGAVSGEISIHPILDSSIEPIQRRKALQYRLLDSGAIFFERGTGSGVL</sequence>
<dbReference type="OrthoDB" id="9995306at2759"/>
<dbReference type="HOGENOM" id="CLU_073399_1_0_1"/>
<comment type="similarity">
    <text evidence="2">Belongs to the ELP6 family.</text>
</comment>
<dbReference type="InterPro" id="IPR027417">
    <property type="entry name" value="P-loop_NTPase"/>
</dbReference>
<dbReference type="Pfam" id="PF09807">
    <property type="entry name" value="ELP6"/>
    <property type="match status" value="1"/>
</dbReference>
<dbReference type="PANTHER" id="PTHR16184">
    <property type="entry name" value="ELONGATOR COMPLEX PROTEIN 6"/>
    <property type="match status" value="1"/>
</dbReference>
<comment type="pathway">
    <text evidence="1">tRNA modification; 5-methoxycarbonylmethyl-2-thiouridine-tRNA biosynthesis.</text>
</comment>
<dbReference type="AlphaFoldDB" id="A0A067N766"/>
<evidence type="ECO:0000256" key="2">
    <source>
        <dbReference type="ARBA" id="ARBA00008837"/>
    </source>
</evidence>
<dbReference type="InParanoid" id="A0A067N766"/>
<evidence type="ECO:0008006" key="5">
    <source>
        <dbReference type="Google" id="ProtNLM"/>
    </source>
</evidence>
<organism evidence="3 4">
    <name type="scientific">Botryobasidium botryosum (strain FD-172 SS1)</name>
    <dbReference type="NCBI Taxonomy" id="930990"/>
    <lineage>
        <taxon>Eukaryota</taxon>
        <taxon>Fungi</taxon>
        <taxon>Dikarya</taxon>
        <taxon>Basidiomycota</taxon>
        <taxon>Agaricomycotina</taxon>
        <taxon>Agaricomycetes</taxon>
        <taxon>Cantharellales</taxon>
        <taxon>Botryobasidiaceae</taxon>
        <taxon>Botryobasidium</taxon>
    </lineage>
</organism>
<name>A0A067N766_BOTB1</name>
<gene>
    <name evidence="3" type="ORF">BOTBODRAFT_183988</name>
</gene>
<accession>A0A067N766</accession>
<proteinExistence type="inferred from homology"/>
<reference evidence="4" key="1">
    <citation type="journal article" date="2014" name="Proc. Natl. Acad. Sci. U.S.A.">
        <title>Extensive sampling of basidiomycete genomes demonstrates inadequacy of the white-rot/brown-rot paradigm for wood decay fungi.</title>
        <authorList>
            <person name="Riley R."/>
            <person name="Salamov A.A."/>
            <person name="Brown D.W."/>
            <person name="Nagy L.G."/>
            <person name="Floudas D."/>
            <person name="Held B.W."/>
            <person name="Levasseur A."/>
            <person name="Lombard V."/>
            <person name="Morin E."/>
            <person name="Otillar R."/>
            <person name="Lindquist E.A."/>
            <person name="Sun H."/>
            <person name="LaButti K.M."/>
            <person name="Schmutz J."/>
            <person name="Jabbour D."/>
            <person name="Luo H."/>
            <person name="Baker S.E."/>
            <person name="Pisabarro A.G."/>
            <person name="Walton J.D."/>
            <person name="Blanchette R.A."/>
            <person name="Henrissat B."/>
            <person name="Martin F."/>
            <person name="Cullen D."/>
            <person name="Hibbett D.S."/>
            <person name="Grigoriev I.V."/>
        </authorList>
    </citation>
    <scope>NUCLEOTIDE SEQUENCE [LARGE SCALE GENOMIC DNA]</scope>
    <source>
        <strain evidence="4">FD-172 SS1</strain>
    </source>
</reference>
<evidence type="ECO:0000313" key="3">
    <source>
        <dbReference type="EMBL" id="KDQ19972.1"/>
    </source>
</evidence>
<dbReference type="GO" id="GO:0033588">
    <property type="term" value="C:elongator holoenzyme complex"/>
    <property type="evidence" value="ECO:0007669"/>
    <property type="project" value="InterPro"/>
</dbReference>
<evidence type="ECO:0000313" key="4">
    <source>
        <dbReference type="Proteomes" id="UP000027195"/>
    </source>
</evidence>
<dbReference type="Proteomes" id="UP000027195">
    <property type="component" value="Unassembled WGS sequence"/>
</dbReference>
<dbReference type="InterPro" id="IPR018627">
    <property type="entry name" value="ELP6"/>
</dbReference>
<dbReference type="EMBL" id="KL198018">
    <property type="protein sequence ID" value="KDQ19972.1"/>
    <property type="molecule type" value="Genomic_DNA"/>
</dbReference>
<evidence type="ECO:0000256" key="1">
    <source>
        <dbReference type="ARBA" id="ARBA00005043"/>
    </source>
</evidence>
<protein>
    <recommendedName>
        <fullName evidence="5">Elongator complex protein 5</fullName>
    </recommendedName>
</protein>